<protein>
    <submittedName>
        <fullName evidence="2">CARDB domain protein</fullName>
    </submittedName>
</protein>
<dbReference type="InterPro" id="IPR013783">
    <property type="entry name" value="Ig-like_fold"/>
</dbReference>
<dbReference type="OrthoDB" id="345533at2"/>
<dbReference type="Pfam" id="PF07705">
    <property type="entry name" value="CARDB"/>
    <property type="match status" value="1"/>
</dbReference>
<dbReference type="AlphaFoldDB" id="A0A5F2B492"/>
<evidence type="ECO:0000259" key="1">
    <source>
        <dbReference type="Pfam" id="PF07705"/>
    </source>
</evidence>
<evidence type="ECO:0000313" key="2">
    <source>
        <dbReference type="EMBL" id="TGL97399.1"/>
    </source>
</evidence>
<gene>
    <name evidence="2" type="ORF">EHQ76_14790</name>
</gene>
<reference evidence="2 3" key="1">
    <citation type="journal article" date="2019" name="PLoS Negl. Trop. Dis.">
        <title>Revisiting the worldwide diversity of Leptospira species in the environment.</title>
        <authorList>
            <person name="Vincent A.T."/>
            <person name="Schiettekatte O."/>
            <person name="Bourhy P."/>
            <person name="Veyrier F.J."/>
            <person name="Picardeau M."/>
        </authorList>
    </citation>
    <scope>NUCLEOTIDE SEQUENCE [LARGE SCALE GENOMIC DNA]</scope>
    <source>
        <strain evidence="2 3">201702444</strain>
    </source>
</reference>
<feature type="domain" description="CARDB" evidence="1">
    <location>
        <begin position="211"/>
        <end position="341"/>
    </location>
</feature>
<dbReference type="Proteomes" id="UP000298429">
    <property type="component" value="Unassembled WGS sequence"/>
</dbReference>
<dbReference type="InterPro" id="IPR011635">
    <property type="entry name" value="CARDB"/>
</dbReference>
<accession>A0A5F2B492</accession>
<organism evidence="2 3">
    <name type="scientific">Leptospira barantonii</name>
    <dbReference type="NCBI Taxonomy" id="2023184"/>
    <lineage>
        <taxon>Bacteria</taxon>
        <taxon>Pseudomonadati</taxon>
        <taxon>Spirochaetota</taxon>
        <taxon>Spirochaetia</taxon>
        <taxon>Leptospirales</taxon>
        <taxon>Leptospiraceae</taxon>
        <taxon>Leptospira</taxon>
    </lineage>
</organism>
<dbReference type="Gene3D" id="2.60.40.10">
    <property type="entry name" value="Immunoglobulins"/>
    <property type="match status" value="2"/>
</dbReference>
<comment type="caution">
    <text evidence="2">The sequence shown here is derived from an EMBL/GenBank/DDBJ whole genome shotgun (WGS) entry which is preliminary data.</text>
</comment>
<dbReference type="EMBL" id="RQGN01000083">
    <property type="protein sequence ID" value="TGL97399.1"/>
    <property type="molecule type" value="Genomic_DNA"/>
</dbReference>
<evidence type="ECO:0000313" key="3">
    <source>
        <dbReference type="Proteomes" id="UP000298429"/>
    </source>
</evidence>
<sequence length="491" mass="52724">MKEFSHRNAIKAIALFALFLSLYCEGKKGSDNSALLLLLNSGSSSETTGLTSADTSVAAQETEIQSLELPQNSEKKEGKAELIILNPYFSVWKDNQDKNKCISYFSFTVKNIGKEILNANSTFEASVISHYNVKGASTSGGGSRGLNQLKPGETQDVVFFAGYPIGDIDDPRHVLKVSTEFHGVQDGAIAESKISLSSSNCALETNESGSPDLAAVLSGVNEVLPGEDISSKLKVKVLNNGNSSAKGSNPHNDGYMVDLILSKDSIVPEGYASYSSNFKEDVLLGGGRIGNTPDLAGGTYAFVNEGANLIPKDVPFGNYFLCARIDPGSKVAESNETNNTVCVPIQVQSTDQPDLIVPRASIYPSGMKCRAGKPMMFITAEVKNIGKVASPEKLNVGLLNALDSHGEIWGQGNGVWGNGIGLQSIEPGQTVEVTFPIYYLVVDPIHMEGKHVFDLKVNRGNWINESDLKNNTYKKSLEITIPEGYCKDHPG</sequence>
<name>A0A5F2B492_9LEPT</name>
<dbReference type="RefSeq" id="WP_135671712.1">
    <property type="nucleotide sequence ID" value="NZ_RQGN01000083.1"/>
</dbReference>
<proteinExistence type="predicted"/>